<keyword evidence="4" id="KW-0067">ATP-binding</keyword>
<evidence type="ECO:0000313" key="6">
    <source>
        <dbReference type="EMBL" id="SDL94209.1"/>
    </source>
</evidence>
<dbReference type="EMBL" id="FNGW01000004">
    <property type="protein sequence ID" value="SDL94209.1"/>
    <property type="molecule type" value="Genomic_DNA"/>
</dbReference>
<dbReference type="Gene3D" id="3.40.50.300">
    <property type="entry name" value="P-loop containing nucleotide triphosphate hydrolases"/>
    <property type="match status" value="1"/>
</dbReference>
<evidence type="ECO:0000313" key="7">
    <source>
        <dbReference type="Proteomes" id="UP000199068"/>
    </source>
</evidence>
<evidence type="ECO:0000256" key="1">
    <source>
        <dbReference type="ARBA" id="ARBA00005417"/>
    </source>
</evidence>
<proteinExistence type="inferred from homology"/>
<dbReference type="AlphaFoldDB" id="A0A1G9P652"/>
<dbReference type="GO" id="GO:0005524">
    <property type="term" value="F:ATP binding"/>
    <property type="evidence" value="ECO:0007669"/>
    <property type="project" value="UniProtKB-KW"/>
</dbReference>
<dbReference type="InterPro" id="IPR003593">
    <property type="entry name" value="AAA+_ATPase"/>
</dbReference>
<dbReference type="InterPro" id="IPR027417">
    <property type="entry name" value="P-loop_NTPase"/>
</dbReference>
<dbReference type="SMART" id="SM00382">
    <property type="entry name" value="AAA"/>
    <property type="match status" value="1"/>
</dbReference>
<evidence type="ECO:0000256" key="4">
    <source>
        <dbReference type="ARBA" id="ARBA00022840"/>
    </source>
</evidence>
<dbReference type="CDD" id="cd03264">
    <property type="entry name" value="ABC_drug_resistance_like"/>
    <property type="match status" value="1"/>
</dbReference>
<dbReference type="SUPFAM" id="SSF52540">
    <property type="entry name" value="P-loop containing nucleoside triphosphate hydrolases"/>
    <property type="match status" value="1"/>
</dbReference>
<gene>
    <name evidence="6" type="ORF">SAMN04515677_104228</name>
</gene>
<keyword evidence="7" id="KW-1185">Reference proteome</keyword>
<keyword evidence="2" id="KW-0813">Transport</keyword>
<dbReference type="PROSITE" id="PS50893">
    <property type="entry name" value="ABC_TRANSPORTER_2"/>
    <property type="match status" value="1"/>
</dbReference>
<evidence type="ECO:0000256" key="3">
    <source>
        <dbReference type="ARBA" id="ARBA00022741"/>
    </source>
</evidence>
<dbReference type="Proteomes" id="UP000199068">
    <property type="component" value="Unassembled WGS sequence"/>
</dbReference>
<evidence type="ECO:0000259" key="5">
    <source>
        <dbReference type="PROSITE" id="PS50893"/>
    </source>
</evidence>
<feature type="domain" description="ABC transporter" evidence="5">
    <location>
        <begin position="3"/>
        <end position="231"/>
    </location>
</feature>
<keyword evidence="3" id="KW-0547">Nucleotide-binding</keyword>
<dbReference type="RefSeq" id="WP_092725578.1">
    <property type="nucleotide sequence ID" value="NZ_FNGW01000004.1"/>
</dbReference>
<name>A0A1G9P652_9FIRM</name>
<dbReference type="PANTHER" id="PTHR43335">
    <property type="entry name" value="ABC TRANSPORTER, ATP-BINDING PROTEIN"/>
    <property type="match status" value="1"/>
</dbReference>
<comment type="similarity">
    <text evidence="1">Belongs to the ABC transporter superfamily.</text>
</comment>
<reference evidence="6 7" key="1">
    <citation type="submission" date="2016-10" db="EMBL/GenBank/DDBJ databases">
        <authorList>
            <person name="de Groot N.N."/>
        </authorList>
    </citation>
    <scope>NUCLEOTIDE SEQUENCE [LARGE SCALE GENOMIC DNA]</scope>
    <source>
        <strain evidence="6 7">DSM 797</strain>
    </source>
</reference>
<accession>A0A1G9P652</accession>
<dbReference type="InterPro" id="IPR003439">
    <property type="entry name" value="ABC_transporter-like_ATP-bd"/>
</dbReference>
<protein>
    <submittedName>
        <fullName evidence="6">ABC-type multidrug transport system, ATPase component</fullName>
    </submittedName>
</protein>
<dbReference type="STRING" id="1121325.SAMN04515677_104228"/>
<dbReference type="InterPro" id="IPR017871">
    <property type="entry name" value="ABC_transporter-like_CS"/>
</dbReference>
<dbReference type="PROSITE" id="PS00211">
    <property type="entry name" value="ABC_TRANSPORTER_1"/>
    <property type="match status" value="1"/>
</dbReference>
<organism evidence="6 7">
    <name type="scientific">Romboutsia lituseburensis DSM 797</name>
    <dbReference type="NCBI Taxonomy" id="1121325"/>
    <lineage>
        <taxon>Bacteria</taxon>
        <taxon>Bacillati</taxon>
        <taxon>Bacillota</taxon>
        <taxon>Clostridia</taxon>
        <taxon>Peptostreptococcales</taxon>
        <taxon>Peptostreptococcaceae</taxon>
        <taxon>Romboutsia</taxon>
    </lineage>
</organism>
<dbReference type="PANTHER" id="PTHR43335:SF2">
    <property type="entry name" value="ABC TRANSPORTER, ATP-BINDING PROTEIN"/>
    <property type="match status" value="1"/>
</dbReference>
<evidence type="ECO:0000256" key="2">
    <source>
        <dbReference type="ARBA" id="ARBA00022448"/>
    </source>
</evidence>
<dbReference type="GO" id="GO:0016887">
    <property type="term" value="F:ATP hydrolysis activity"/>
    <property type="evidence" value="ECO:0007669"/>
    <property type="project" value="InterPro"/>
</dbReference>
<sequence length="293" mass="33168">MELSINGVSKKFKDKLAVNDFTVTLNNGIYGLLGLNGAGKTTLMRILADVSNPSSGQILVNGKNKNELGSDYRDLIGYLPQDIGFYKNFSAEKFLLYISALKGIEKEEAKIKIDDILKFVNLDEHRKKKIGKFSGGMKQRLGIAQALLNDPKILILDEPTAGLDPNERIRFKNLIANISKNKIVILSTHIISDVEFIANEVLVMKAGVLVEKLTPNQMVDKIKGKVHSIKIKEHKLPEIQNKFKISNISREKENIIVRVVGDEKFEDLGFEYKEEHPNLEDVFLYYFDENKIF</sequence>
<dbReference type="Pfam" id="PF00005">
    <property type="entry name" value="ABC_tran"/>
    <property type="match status" value="1"/>
</dbReference>